<gene>
    <name evidence="2" type="ORF">HA299_07205</name>
</gene>
<organism evidence="2 3">
    <name type="scientific">Methermicoccus shengliensis</name>
    <dbReference type="NCBI Taxonomy" id="660064"/>
    <lineage>
        <taxon>Archaea</taxon>
        <taxon>Methanobacteriati</taxon>
        <taxon>Methanobacteriota</taxon>
        <taxon>Stenosarchaea group</taxon>
        <taxon>Methanomicrobia</taxon>
        <taxon>Methanosarcinales</taxon>
        <taxon>Methermicoccaceae</taxon>
        <taxon>Methermicoccus</taxon>
    </lineage>
</organism>
<dbReference type="Proteomes" id="UP000600363">
    <property type="component" value="Unassembled WGS sequence"/>
</dbReference>
<keyword evidence="1" id="KW-1133">Transmembrane helix</keyword>
<evidence type="ECO:0000256" key="1">
    <source>
        <dbReference type="SAM" id="Phobius"/>
    </source>
</evidence>
<dbReference type="PANTHER" id="PTHR35902">
    <property type="entry name" value="S-LAYER DOMAIN-LIKE PROTEIN-RELATED"/>
    <property type="match status" value="1"/>
</dbReference>
<sequence>MECWRAVSIVVLLVALVPPAGHAQPFTGLSIDVQKYEPYPASAGDYLDVWIKVENSDVARIEGMELQLEPEYPLSLLPSESGYRYIGLISAGDAALVHTRLMVAGDAPDGEAKLNILYRSGTDVAWSKVERTITVGTDVPKSRGTVVLSSYTIYPETLMPGDEGRLDIVLKNTATQRTLTIGDEVFSLDARIQSAELSCPEDVVVESPVYREVGVLSPGDTITLSYMLHVNRSASEGTRLLNFSVVAGSRAYSTTWKIPLRVEGAQPSIILSKQPRLVGGSGTLDVDVANVRHSTLDAVSVVPESDVLVFEPSEYFVGQMDPNDLFTLQFGVRARDELDVGERVPISLRVHYQNGDNVHSSEPVVVYLTVERAPGGSMAGTYVVLLLVLAAGGVLYYRRRRQR</sequence>
<protein>
    <submittedName>
        <fullName evidence="2">Uncharacterized protein</fullName>
    </submittedName>
</protein>
<reference evidence="2" key="1">
    <citation type="journal article" date="2020" name="bioRxiv">
        <title>A rank-normalized archaeal taxonomy based on genome phylogeny resolves widespread incomplete and uneven classifications.</title>
        <authorList>
            <person name="Rinke C."/>
            <person name="Chuvochina M."/>
            <person name="Mussig A.J."/>
            <person name="Chaumeil P.-A."/>
            <person name="Waite D.W."/>
            <person name="Whitman W.B."/>
            <person name="Parks D.H."/>
            <person name="Hugenholtz P."/>
        </authorList>
    </citation>
    <scope>NUCLEOTIDE SEQUENCE</scope>
    <source>
        <strain evidence="2">UBA12518</strain>
    </source>
</reference>
<comment type="caution">
    <text evidence="2">The sequence shown here is derived from an EMBL/GenBank/DDBJ whole genome shotgun (WGS) entry which is preliminary data.</text>
</comment>
<dbReference type="EMBL" id="DUIH01000023">
    <property type="protein sequence ID" value="HIH70374.1"/>
    <property type="molecule type" value="Genomic_DNA"/>
</dbReference>
<dbReference type="RefSeq" id="WP_042686834.1">
    <property type="nucleotide sequence ID" value="NZ_DUIH01000023.1"/>
</dbReference>
<keyword evidence="1" id="KW-0812">Transmembrane</keyword>
<proteinExistence type="predicted"/>
<keyword evidence="1" id="KW-0472">Membrane</keyword>
<dbReference type="AlphaFoldDB" id="A0A832RXZ9"/>
<feature type="transmembrane region" description="Helical" evidence="1">
    <location>
        <begin position="379"/>
        <end position="397"/>
    </location>
</feature>
<evidence type="ECO:0000313" key="2">
    <source>
        <dbReference type="EMBL" id="HIH70374.1"/>
    </source>
</evidence>
<evidence type="ECO:0000313" key="3">
    <source>
        <dbReference type="Proteomes" id="UP000600363"/>
    </source>
</evidence>
<accession>A0A832RXZ9</accession>
<name>A0A832RXZ9_9EURY</name>
<dbReference type="PANTHER" id="PTHR35902:SF3">
    <property type="entry name" value="NPCBM-ASSOCIATED, NEW3 DOMAIN OF ALPHA-GALACTOSIDASE"/>
    <property type="match status" value="1"/>
</dbReference>